<keyword evidence="5" id="KW-0699">rRNA-binding</keyword>
<dbReference type="Gene3D" id="3.40.1370.10">
    <property type="match status" value="1"/>
</dbReference>
<comment type="subunit">
    <text evidence="5">Part of the 50S ribosomal subunit.</text>
</comment>
<evidence type="ECO:0000256" key="4">
    <source>
        <dbReference type="ARBA" id="ARBA00035244"/>
    </source>
</evidence>
<reference evidence="7 8" key="1">
    <citation type="journal article" date="2016" name="Nat. Commun.">
        <title>Thousands of microbial genomes shed light on interconnected biogeochemical processes in an aquifer system.</title>
        <authorList>
            <person name="Anantharaman K."/>
            <person name="Brown C.T."/>
            <person name="Hug L.A."/>
            <person name="Sharon I."/>
            <person name="Castelle C.J."/>
            <person name="Probst A.J."/>
            <person name="Thomas B.C."/>
            <person name="Singh A."/>
            <person name="Wilkins M.J."/>
            <person name="Karaoz U."/>
            <person name="Brodie E.L."/>
            <person name="Williams K.H."/>
            <person name="Hubbard S.S."/>
            <person name="Banfield J.F."/>
        </authorList>
    </citation>
    <scope>NUCLEOTIDE SEQUENCE [LARGE SCALE GENOMIC DNA]</scope>
</reference>
<name>A0A1G1WNB5_9BACT</name>
<proteinExistence type="inferred from homology"/>
<comment type="caution">
    <text evidence="7">The sequence shown here is derived from an EMBL/GenBank/DDBJ whole genome shotgun (WGS) entry which is preliminary data.</text>
</comment>
<dbReference type="InterPro" id="IPR002136">
    <property type="entry name" value="Ribosomal_uL4"/>
</dbReference>
<dbReference type="PANTHER" id="PTHR10746:SF6">
    <property type="entry name" value="LARGE RIBOSOMAL SUBUNIT PROTEIN UL4M"/>
    <property type="match status" value="1"/>
</dbReference>
<dbReference type="PANTHER" id="PTHR10746">
    <property type="entry name" value="50S RIBOSOMAL PROTEIN L4"/>
    <property type="match status" value="1"/>
</dbReference>
<evidence type="ECO:0000256" key="1">
    <source>
        <dbReference type="ARBA" id="ARBA00010528"/>
    </source>
</evidence>
<dbReference type="GO" id="GO:0005840">
    <property type="term" value="C:ribosome"/>
    <property type="evidence" value="ECO:0007669"/>
    <property type="project" value="UniProtKB-KW"/>
</dbReference>
<evidence type="ECO:0000256" key="3">
    <source>
        <dbReference type="ARBA" id="ARBA00023274"/>
    </source>
</evidence>
<evidence type="ECO:0000313" key="7">
    <source>
        <dbReference type="EMBL" id="OGY28697.1"/>
    </source>
</evidence>
<dbReference type="AlphaFoldDB" id="A0A1G1WNB5"/>
<dbReference type="Pfam" id="PF00573">
    <property type="entry name" value="Ribosomal_L4"/>
    <property type="match status" value="1"/>
</dbReference>
<keyword evidence="3 5" id="KW-0687">Ribonucleoprotein</keyword>
<evidence type="ECO:0000256" key="2">
    <source>
        <dbReference type="ARBA" id="ARBA00022980"/>
    </source>
</evidence>
<dbReference type="Proteomes" id="UP000177821">
    <property type="component" value="Unassembled WGS sequence"/>
</dbReference>
<protein>
    <recommendedName>
        <fullName evidence="4 5">Large ribosomal subunit protein uL4</fullName>
    </recommendedName>
</protein>
<dbReference type="GO" id="GO:0003735">
    <property type="term" value="F:structural constituent of ribosome"/>
    <property type="evidence" value="ECO:0007669"/>
    <property type="project" value="InterPro"/>
</dbReference>
<evidence type="ECO:0000313" key="8">
    <source>
        <dbReference type="Proteomes" id="UP000177821"/>
    </source>
</evidence>
<dbReference type="SUPFAM" id="SSF52166">
    <property type="entry name" value="Ribosomal protein L4"/>
    <property type="match status" value="1"/>
</dbReference>
<comment type="similarity">
    <text evidence="1 5">Belongs to the universal ribosomal protein uL4 family.</text>
</comment>
<dbReference type="GO" id="GO:1990904">
    <property type="term" value="C:ribonucleoprotein complex"/>
    <property type="evidence" value="ECO:0007669"/>
    <property type="project" value="UniProtKB-KW"/>
</dbReference>
<comment type="function">
    <text evidence="5">Forms part of the polypeptide exit tunnel.</text>
</comment>
<gene>
    <name evidence="5" type="primary">rplD</name>
    <name evidence="7" type="ORF">A3J50_01105</name>
</gene>
<dbReference type="GO" id="GO:0019843">
    <property type="term" value="F:rRNA binding"/>
    <property type="evidence" value="ECO:0007669"/>
    <property type="project" value="UniProtKB-UniRule"/>
</dbReference>
<evidence type="ECO:0000256" key="6">
    <source>
        <dbReference type="SAM" id="MobiDB-lite"/>
    </source>
</evidence>
<evidence type="ECO:0000256" key="5">
    <source>
        <dbReference type="HAMAP-Rule" id="MF_01328"/>
    </source>
</evidence>
<dbReference type="HAMAP" id="MF_01328_B">
    <property type="entry name" value="Ribosomal_uL4_B"/>
    <property type="match status" value="1"/>
</dbReference>
<organism evidence="7 8">
    <name type="scientific">Candidatus Woykebacteria bacterium RIFCSPHIGHO2_02_FULL_43_16b</name>
    <dbReference type="NCBI Taxonomy" id="1802601"/>
    <lineage>
        <taxon>Bacteria</taxon>
        <taxon>Candidatus Woykeibacteriota</taxon>
    </lineage>
</organism>
<dbReference type="InterPro" id="IPR023574">
    <property type="entry name" value="Ribosomal_uL4_dom_sf"/>
</dbReference>
<dbReference type="GO" id="GO:0006412">
    <property type="term" value="P:translation"/>
    <property type="evidence" value="ECO:0007669"/>
    <property type="project" value="UniProtKB-UniRule"/>
</dbReference>
<keyword evidence="2 5" id="KW-0689">Ribosomal protein</keyword>
<accession>A0A1G1WNB5</accession>
<dbReference type="InterPro" id="IPR013005">
    <property type="entry name" value="Ribosomal_uL4-like"/>
</dbReference>
<dbReference type="NCBIfam" id="TIGR03953">
    <property type="entry name" value="rplD_bact"/>
    <property type="match status" value="1"/>
</dbReference>
<comment type="function">
    <text evidence="5">One of the primary rRNA binding proteins, this protein initially binds near the 5'-end of the 23S rRNA. It is important during the early stages of 50S assembly. It makes multiple contacts with different domains of the 23S rRNA in the assembled 50S subunit and ribosome.</text>
</comment>
<keyword evidence="5" id="KW-0694">RNA-binding</keyword>
<feature type="region of interest" description="Disordered" evidence="6">
    <location>
        <begin position="61"/>
        <end position="107"/>
    </location>
</feature>
<sequence length="223" mass="24434">MAKLETTTTPETKVNIAVFGKNGSAAPVVIEKELLVSKVKPGMIAQVVRVMLSNEHQGTVAVKDRSEVSGGGRKPWKQKGTGRARQGSIRSPQWVGGGVVHGPQNDKRKLTLPKSWSKKALVELLKQVIIEEALVLIEDFNLEKPKTAELVSALSSIKTKGKTLFILDKLDKVTFLSARNIPNLTLITWEGMNTLSLLRADTIVTKVSSFEKLKKILEDNNGK</sequence>
<dbReference type="EMBL" id="MHCX01000045">
    <property type="protein sequence ID" value="OGY28697.1"/>
    <property type="molecule type" value="Genomic_DNA"/>
</dbReference>